<proteinExistence type="predicted"/>
<dbReference type="Proteomes" id="UP001140066">
    <property type="component" value="Unassembled WGS sequence"/>
</dbReference>
<keyword evidence="2" id="KW-1185">Reference proteome</keyword>
<name>A0ACC1KL04_9FUNG</name>
<dbReference type="EMBL" id="JANBUK010000207">
    <property type="protein sequence ID" value="KAJ2791071.1"/>
    <property type="molecule type" value="Genomic_DNA"/>
</dbReference>
<gene>
    <name evidence="1" type="primary">HEK2_2</name>
    <name evidence="1" type="ORF">GGI18_001394</name>
</gene>
<accession>A0ACC1KL04</accession>
<comment type="caution">
    <text evidence="1">The sequence shown here is derived from an EMBL/GenBank/DDBJ whole genome shotgun (WGS) entry which is preliminary data.</text>
</comment>
<evidence type="ECO:0000313" key="2">
    <source>
        <dbReference type="Proteomes" id="UP001140066"/>
    </source>
</evidence>
<evidence type="ECO:0000313" key="1">
    <source>
        <dbReference type="EMBL" id="KAJ2791071.1"/>
    </source>
</evidence>
<sequence length="733" mass="75632">MSDESKAHDLGVLSTSPHIESPSTFALAGDDASAPNPANLAKSKGGTPSSSKKKRGRKASVQNNRPPSAGPDSEDINFHVEAGWSEDEADAKEHPAKRVATAADKDAAAAALAKRATGPLSNFTVRAVVTRKDVEVVFGQEKDKQALLEAQTSTKIEIITGKDDPDIVVDRVLSIKGPIDGVAAAYKDVVESLRKANAASTAPAATVSATAVTASASPPAPTESPSAEADEASKGALPTGNAEPGVDTNANASAADETTQLESPTKEGAASSSVATTVKAASNVCVILRLLVPHRCVGSIMGHSGRTINNIRDVTSVSIHTSEATLPISTERIVEISGSPESIQRAIVLIAEALTRDMASYTSADLYVPAACLPSAMTVEINNRKRKDGKRPGNADQYSGNRGQAGIRGSGARNGGGYGQNRGQGGGGHNAGNSMSGGMNNRGDRYGRHGERQGDRYSDRSGGRNRGPNSTSQVNRVPVGGGGNNNRSQGNMNHHNNSGGYRSNNQLAPSRNAAPPTLNYGGYAVPAPTLYPTYVVPNAAATGHIGGVVPPAMRYGGAVGAMAPGPARGAYGDSYNGAPSSYQYPAPAAYGYGVPPAAQGMYGGASEQSPNAPYSQAYPERNNRQQMPQPSMPMGGNSGNLPMGSGGGAPPGAGSQTIQQIYVPGDKIGAVIGRRGETINEIRRTTNAHVDIQDSGPGAKQRLIIITGGYDQVRSAYYMIKNKVDMARPAVHS</sequence>
<organism evidence="1 2">
    <name type="scientific">Coemansia linderi</name>
    <dbReference type="NCBI Taxonomy" id="2663919"/>
    <lineage>
        <taxon>Eukaryota</taxon>
        <taxon>Fungi</taxon>
        <taxon>Fungi incertae sedis</taxon>
        <taxon>Zoopagomycota</taxon>
        <taxon>Kickxellomycotina</taxon>
        <taxon>Kickxellomycetes</taxon>
        <taxon>Kickxellales</taxon>
        <taxon>Kickxellaceae</taxon>
        <taxon>Coemansia</taxon>
    </lineage>
</organism>
<protein>
    <submittedName>
        <fullName evidence="1">RNA binding protein, heterogenous nuclear RNP-K like protein</fullName>
    </submittedName>
</protein>
<reference evidence="1" key="1">
    <citation type="submission" date="2022-07" db="EMBL/GenBank/DDBJ databases">
        <title>Phylogenomic reconstructions and comparative analyses of Kickxellomycotina fungi.</title>
        <authorList>
            <person name="Reynolds N.K."/>
            <person name="Stajich J.E."/>
            <person name="Barry K."/>
            <person name="Grigoriev I.V."/>
            <person name="Crous P."/>
            <person name="Smith M.E."/>
        </authorList>
    </citation>
    <scope>NUCLEOTIDE SEQUENCE</scope>
    <source>
        <strain evidence="1">BCRC 34191</strain>
    </source>
</reference>